<dbReference type="InterPro" id="IPR011008">
    <property type="entry name" value="Dimeric_a/b-barrel"/>
</dbReference>
<evidence type="ECO:0000313" key="2">
    <source>
        <dbReference type="EMBL" id="MQY44303.1"/>
    </source>
</evidence>
<dbReference type="Gene3D" id="3.30.70.100">
    <property type="match status" value="1"/>
</dbReference>
<dbReference type="InterPro" id="IPR007138">
    <property type="entry name" value="ABM_dom"/>
</dbReference>
<gene>
    <name evidence="2" type="ORF">GG681_16775</name>
</gene>
<organism evidence="2 3">
    <name type="scientific">Tritonibacter aquimaris</name>
    <dbReference type="NCBI Taxonomy" id="2663379"/>
    <lineage>
        <taxon>Bacteria</taxon>
        <taxon>Pseudomonadati</taxon>
        <taxon>Pseudomonadota</taxon>
        <taxon>Alphaproteobacteria</taxon>
        <taxon>Rhodobacterales</taxon>
        <taxon>Paracoccaceae</taxon>
        <taxon>Tritonibacter</taxon>
    </lineage>
</organism>
<reference evidence="2 3" key="1">
    <citation type="submission" date="2019-10" db="EMBL/GenBank/DDBJ databases">
        <title>Epibacterium sp. nov., isolated from seawater.</title>
        <authorList>
            <person name="Zhang X."/>
            <person name="Li N."/>
        </authorList>
    </citation>
    <scope>NUCLEOTIDE SEQUENCE [LARGE SCALE GENOMIC DNA]</scope>
    <source>
        <strain evidence="2 3">SM1969</strain>
    </source>
</reference>
<feature type="domain" description="ABM" evidence="1">
    <location>
        <begin position="1"/>
        <end position="93"/>
    </location>
</feature>
<name>A0A844AT48_9RHOB</name>
<dbReference type="AlphaFoldDB" id="A0A844AT48"/>
<proteinExistence type="predicted"/>
<keyword evidence="3" id="KW-1185">Reference proteome</keyword>
<dbReference type="PROSITE" id="PS51725">
    <property type="entry name" value="ABM"/>
    <property type="match status" value="1"/>
</dbReference>
<dbReference type="RefSeq" id="WP_153549193.1">
    <property type="nucleotide sequence ID" value="NZ_WIXK01000013.1"/>
</dbReference>
<accession>A0A844AT48</accession>
<comment type="caution">
    <text evidence="2">The sequence shown here is derived from an EMBL/GenBank/DDBJ whole genome shotgun (WGS) entry which is preliminary data.</text>
</comment>
<dbReference type="SUPFAM" id="SSF54909">
    <property type="entry name" value="Dimeric alpha+beta barrel"/>
    <property type="match status" value="1"/>
</dbReference>
<dbReference type="EMBL" id="WIXK01000013">
    <property type="protein sequence ID" value="MQY44303.1"/>
    <property type="molecule type" value="Genomic_DNA"/>
</dbReference>
<protein>
    <recommendedName>
        <fullName evidence="1">ABM domain-containing protein</fullName>
    </recommendedName>
</protein>
<evidence type="ECO:0000313" key="3">
    <source>
        <dbReference type="Proteomes" id="UP000436694"/>
    </source>
</evidence>
<dbReference type="Pfam" id="PF03992">
    <property type="entry name" value="ABM"/>
    <property type="match status" value="1"/>
</dbReference>
<evidence type="ECO:0000259" key="1">
    <source>
        <dbReference type="PROSITE" id="PS51725"/>
    </source>
</evidence>
<dbReference type="Proteomes" id="UP000436694">
    <property type="component" value="Unassembled WGS sequence"/>
</dbReference>
<sequence length="94" mass="10695">MNEAIVVTLTPEQDHFDDLLLMLGTLIPGTRSFDGCEMAQVFHCKDKNEVVLLQVWQSSAAHDAYLDWRATNGHFDQVADLLAKEQIHKSYHLL</sequence>